<gene>
    <name evidence="1" type="ORF">LAL4801_03992</name>
</gene>
<accession>A0A0M6Y794</accession>
<dbReference type="Pfam" id="PF22283">
    <property type="entry name" value="DUF6960"/>
    <property type="match status" value="1"/>
</dbReference>
<proteinExistence type="predicted"/>
<reference evidence="2" key="1">
    <citation type="submission" date="2015-07" db="EMBL/GenBank/DDBJ databases">
        <authorList>
            <person name="Rodrigo-Torres Lidia"/>
            <person name="Arahal R.David."/>
        </authorList>
    </citation>
    <scope>NUCLEOTIDE SEQUENCE [LARGE SCALE GENOMIC DNA]</scope>
    <source>
        <strain evidence="2">CECT 4801</strain>
    </source>
</reference>
<dbReference type="EMBL" id="CXST01000002">
    <property type="protein sequence ID" value="CTQ45538.1"/>
    <property type="molecule type" value="Genomic_DNA"/>
</dbReference>
<name>A0A0M6Y794_9HYPH</name>
<keyword evidence="2" id="KW-1185">Reference proteome</keyword>
<evidence type="ECO:0000313" key="1">
    <source>
        <dbReference type="EMBL" id="CTQ45538.1"/>
    </source>
</evidence>
<sequence>MADETRWALCSWFEESGEHLIHPNDLDRMRRFKPYGVVFRVLTDDGEYTVIGSGTEQFRVRPEGLKLIRPEKSWIFELGEAVGIKGRDYNGTVVGIGWHHKEGKPTYQLEVAGKIKSKRYWSDDLEKLQVS</sequence>
<dbReference type="InterPro" id="IPR053804">
    <property type="entry name" value="DUF6960"/>
</dbReference>
<evidence type="ECO:0000313" key="2">
    <source>
        <dbReference type="Proteomes" id="UP000048926"/>
    </source>
</evidence>
<dbReference type="Proteomes" id="UP000048926">
    <property type="component" value="Unassembled WGS sequence"/>
</dbReference>
<dbReference type="AlphaFoldDB" id="A0A0M6Y794"/>
<protein>
    <submittedName>
        <fullName evidence="1">Uncharacterized protein</fullName>
    </submittedName>
</protein>
<organism evidence="1 2">
    <name type="scientific">Roseibium aggregatum</name>
    <dbReference type="NCBI Taxonomy" id="187304"/>
    <lineage>
        <taxon>Bacteria</taxon>
        <taxon>Pseudomonadati</taxon>
        <taxon>Pseudomonadota</taxon>
        <taxon>Alphaproteobacteria</taxon>
        <taxon>Hyphomicrobiales</taxon>
        <taxon>Stappiaceae</taxon>
        <taxon>Roseibium</taxon>
    </lineage>
</organism>